<comment type="function">
    <text evidence="1">Multidrug efflux pump.</text>
</comment>
<dbReference type="EMBL" id="JABSWW010000001">
    <property type="protein sequence ID" value="NRT88354.1"/>
    <property type="molecule type" value="Genomic_DNA"/>
</dbReference>
<keyword evidence="9 13" id="KW-1133">Transmembrane helix</keyword>
<evidence type="ECO:0000256" key="11">
    <source>
        <dbReference type="ARBA" id="ARBA00023136"/>
    </source>
</evidence>
<name>A0AAX0AZD9_CLOBE</name>
<reference evidence="14" key="1">
    <citation type="submission" date="2020-05" db="EMBL/GenBank/DDBJ databases">
        <authorList>
            <person name="Brown S."/>
            <person name="Huntemann M."/>
            <person name="Clum A."/>
            <person name="Spunde A."/>
            <person name="Palaniappan K."/>
            <person name="Ritter S."/>
            <person name="Mikhailova N."/>
            <person name="Chen I.-M."/>
            <person name="Stamatis D."/>
            <person name="Reddy T."/>
            <person name="O'Malley R."/>
            <person name="Daum C."/>
            <person name="Shapiro N."/>
            <person name="Ivanova N."/>
            <person name="Kyrpides N."/>
            <person name="Woyke T."/>
        </authorList>
    </citation>
    <scope>NUCLEOTIDE SEQUENCE</scope>
    <source>
        <strain evidence="14">DJ080</strain>
    </source>
</reference>
<dbReference type="InterPro" id="IPR050222">
    <property type="entry name" value="MATE_MdtK"/>
</dbReference>
<evidence type="ECO:0000256" key="5">
    <source>
        <dbReference type="ARBA" id="ARBA00022448"/>
    </source>
</evidence>
<keyword evidence="11 13" id="KW-0472">Membrane</keyword>
<feature type="transmembrane region" description="Helical" evidence="13">
    <location>
        <begin position="208"/>
        <end position="227"/>
    </location>
</feature>
<gene>
    <name evidence="14" type="ORF">B0H41_002033</name>
</gene>
<feature type="transmembrane region" description="Helical" evidence="13">
    <location>
        <begin position="327"/>
        <end position="346"/>
    </location>
</feature>
<keyword evidence="8 13" id="KW-0812">Transmembrane</keyword>
<comment type="caution">
    <text evidence="14">The sequence shown here is derived from an EMBL/GenBank/DDBJ whole genome shotgun (WGS) entry which is preliminary data.</text>
</comment>
<evidence type="ECO:0000256" key="12">
    <source>
        <dbReference type="ARBA" id="ARBA00031636"/>
    </source>
</evidence>
<keyword evidence="7" id="KW-1003">Cell membrane</keyword>
<protein>
    <recommendedName>
        <fullName evidence="4">Probable multidrug resistance protein NorM</fullName>
    </recommendedName>
    <alternativeName>
        <fullName evidence="12">Multidrug-efflux transporter</fullName>
    </alternativeName>
</protein>
<proteinExistence type="inferred from homology"/>
<keyword evidence="10" id="KW-0406">Ion transport</keyword>
<evidence type="ECO:0000256" key="9">
    <source>
        <dbReference type="ARBA" id="ARBA00022989"/>
    </source>
</evidence>
<comment type="similarity">
    <text evidence="3">Belongs to the multi antimicrobial extrusion (MATE) (TC 2.A.66.1) family.</text>
</comment>
<feature type="transmembrane region" description="Helical" evidence="13">
    <location>
        <begin position="248"/>
        <end position="273"/>
    </location>
</feature>
<organism evidence="14 15">
    <name type="scientific">Clostridium beijerinckii</name>
    <name type="common">Clostridium MP</name>
    <dbReference type="NCBI Taxonomy" id="1520"/>
    <lineage>
        <taxon>Bacteria</taxon>
        <taxon>Bacillati</taxon>
        <taxon>Bacillota</taxon>
        <taxon>Clostridia</taxon>
        <taxon>Eubacteriales</taxon>
        <taxon>Clostridiaceae</taxon>
        <taxon>Clostridium</taxon>
    </lineage>
</organism>
<dbReference type="Pfam" id="PF01554">
    <property type="entry name" value="MatE"/>
    <property type="match status" value="2"/>
</dbReference>
<feature type="transmembrane region" description="Helical" evidence="13">
    <location>
        <begin position="148"/>
        <end position="167"/>
    </location>
</feature>
<dbReference type="PIRSF" id="PIRSF006603">
    <property type="entry name" value="DinF"/>
    <property type="match status" value="1"/>
</dbReference>
<evidence type="ECO:0000256" key="13">
    <source>
        <dbReference type="SAM" id="Phobius"/>
    </source>
</evidence>
<dbReference type="GO" id="GO:0006811">
    <property type="term" value="P:monoatomic ion transport"/>
    <property type="evidence" value="ECO:0007669"/>
    <property type="project" value="UniProtKB-KW"/>
</dbReference>
<evidence type="ECO:0000256" key="6">
    <source>
        <dbReference type="ARBA" id="ARBA00022449"/>
    </source>
</evidence>
<feature type="transmembrane region" description="Helical" evidence="13">
    <location>
        <begin position="293"/>
        <end position="315"/>
    </location>
</feature>
<feature type="transmembrane region" description="Helical" evidence="13">
    <location>
        <begin position="26"/>
        <end position="50"/>
    </location>
</feature>
<dbReference type="PANTHER" id="PTHR43298">
    <property type="entry name" value="MULTIDRUG RESISTANCE PROTEIN NORM-RELATED"/>
    <property type="match status" value="1"/>
</dbReference>
<comment type="subcellular location">
    <subcellularLocation>
        <location evidence="2">Cell membrane</location>
        <topology evidence="2">Multi-pass membrane protein</topology>
    </subcellularLocation>
</comment>
<dbReference type="AlphaFoldDB" id="A0AAX0AZD9"/>
<feature type="transmembrane region" description="Helical" evidence="13">
    <location>
        <begin position="179"/>
        <end position="202"/>
    </location>
</feature>
<evidence type="ECO:0000256" key="1">
    <source>
        <dbReference type="ARBA" id="ARBA00003408"/>
    </source>
</evidence>
<dbReference type="PANTHER" id="PTHR43298:SF2">
    <property type="entry name" value="FMN_FAD EXPORTER YEEO-RELATED"/>
    <property type="match status" value="1"/>
</dbReference>
<sequence length="452" mass="49594">MYLLKIIKIYKNGDEMKQIDLTKGKTLKVLTTLSVPIMGSSLLQFTYNLVDMLWVGGLGSNAVASVGSASFFVGLGYSINSLVVIGTGIKVAHSIGKKEENEVKEYINAGLLINAVMSFVFGAILIILGRTLVNFLNINNISVEKDAYEFLAFSGPTIIFAFFNLLYARILGSFGNNKLAFNINVVGVVANIILDPIFIYAVKLGVEGAAIATMIANIIMFLLYLFRSSGTLRYNFSVKIDYNKIKEIIILGFPMAIQRILFTVINIFLAKIIAIFGSDAIAAQKIGLQIESITYMVIGGLHGAIAAFTGQNFGAKKYKRIKEGYNTALRIGIIYSLLMAFIFMFFSTPFVKLFVKDQQTIAIANMYLQVVAFSQLFSTTETVSNGLFTGIGKPKISSIISVIFTALRIPIALALIKPFGLNGIWISISISSILKGSVAYILYIIEVKRKYK</sequence>
<keyword evidence="5" id="KW-0813">Transport</keyword>
<dbReference type="Proteomes" id="UP001193748">
    <property type="component" value="Unassembled WGS sequence"/>
</dbReference>
<evidence type="ECO:0000313" key="15">
    <source>
        <dbReference type="Proteomes" id="UP001193748"/>
    </source>
</evidence>
<evidence type="ECO:0000256" key="3">
    <source>
        <dbReference type="ARBA" id="ARBA00010199"/>
    </source>
</evidence>
<dbReference type="GO" id="GO:0005886">
    <property type="term" value="C:plasma membrane"/>
    <property type="evidence" value="ECO:0007669"/>
    <property type="project" value="UniProtKB-SubCell"/>
</dbReference>
<evidence type="ECO:0000256" key="10">
    <source>
        <dbReference type="ARBA" id="ARBA00023065"/>
    </source>
</evidence>
<feature type="transmembrane region" description="Helical" evidence="13">
    <location>
        <begin position="62"/>
        <end position="85"/>
    </location>
</feature>
<feature type="transmembrane region" description="Helical" evidence="13">
    <location>
        <begin position="422"/>
        <end position="445"/>
    </location>
</feature>
<dbReference type="InterPro" id="IPR002528">
    <property type="entry name" value="MATE_fam"/>
</dbReference>
<evidence type="ECO:0000256" key="7">
    <source>
        <dbReference type="ARBA" id="ARBA00022475"/>
    </source>
</evidence>
<evidence type="ECO:0000313" key="14">
    <source>
        <dbReference type="EMBL" id="NRT88354.1"/>
    </source>
</evidence>
<dbReference type="CDD" id="cd13140">
    <property type="entry name" value="MATE_like_1"/>
    <property type="match status" value="1"/>
</dbReference>
<evidence type="ECO:0000256" key="4">
    <source>
        <dbReference type="ARBA" id="ARBA00020268"/>
    </source>
</evidence>
<dbReference type="GO" id="GO:0042910">
    <property type="term" value="F:xenobiotic transmembrane transporter activity"/>
    <property type="evidence" value="ECO:0007669"/>
    <property type="project" value="InterPro"/>
</dbReference>
<accession>A0AAX0AZD9</accession>
<evidence type="ECO:0000256" key="2">
    <source>
        <dbReference type="ARBA" id="ARBA00004651"/>
    </source>
</evidence>
<dbReference type="NCBIfam" id="TIGR00797">
    <property type="entry name" value="matE"/>
    <property type="match status" value="1"/>
</dbReference>
<evidence type="ECO:0000256" key="8">
    <source>
        <dbReference type="ARBA" id="ARBA00022692"/>
    </source>
</evidence>
<feature type="transmembrane region" description="Helical" evidence="13">
    <location>
        <begin position="106"/>
        <end position="128"/>
    </location>
</feature>
<keyword evidence="6" id="KW-0050">Antiport</keyword>
<reference evidence="14" key="2">
    <citation type="journal article" date="2022" name="Nat. Biotechnol.">
        <title>Carbon-negative production of acetone and isopropanol by gas fermentation at industrial pilot scale.</title>
        <authorList>
            <person name="Liew F.E."/>
            <person name="Nogle R."/>
            <person name="Abdalla T."/>
            <person name="Rasor B.J."/>
            <person name="Canter C."/>
            <person name="Jensen R.O."/>
            <person name="Wang L."/>
            <person name="Strutz J."/>
            <person name="Chirania P."/>
            <person name="De Tissera S."/>
            <person name="Mueller A.P."/>
            <person name="Ruan Z."/>
            <person name="Gao A."/>
            <person name="Tran L."/>
            <person name="Engle N.L."/>
            <person name="Bromley J.C."/>
            <person name="Daniell J."/>
            <person name="Conrado R."/>
            <person name="Tschaplinski T.J."/>
            <person name="Giannone R.J."/>
            <person name="Hettich R.L."/>
            <person name="Karim A.S."/>
            <person name="Simpson S.D."/>
            <person name="Brown S.D."/>
            <person name="Leang C."/>
            <person name="Jewett M.C."/>
            <person name="Kopke M."/>
        </authorList>
    </citation>
    <scope>NUCLEOTIDE SEQUENCE</scope>
    <source>
        <strain evidence="14">DJ080</strain>
    </source>
</reference>
<dbReference type="InterPro" id="IPR048279">
    <property type="entry name" value="MdtK-like"/>
</dbReference>
<dbReference type="GO" id="GO:0015297">
    <property type="term" value="F:antiporter activity"/>
    <property type="evidence" value="ECO:0007669"/>
    <property type="project" value="UniProtKB-KW"/>
</dbReference>